<dbReference type="InterPro" id="IPR043128">
    <property type="entry name" value="Rev_trsase/Diguanyl_cyclase"/>
</dbReference>
<dbReference type="NCBIfam" id="TIGR00254">
    <property type="entry name" value="GGDEF"/>
    <property type="match status" value="1"/>
</dbReference>
<dbReference type="Gene3D" id="3.30.70.270">
    <property type="match status" value="1"/>
</dbReference>
<dbReference type="EC" id="2.7.7.65" evidence="2"/>
<dbReference type="SMART" id="SM00267">
    <property type="entry name" value="GGDEF"/>
    <property type="match status" value="1"/>
</dbReference>
<gene>
    <name evidence="6" type="ORF">C4F51_07915</name>
</gene>
<evidence type="ECO:0000313" key="6">
    <source>
        <dbReference type="EMBL" id="MBE8717114.1"/>
    </source>
</evidence>
<dbReference type="InterPro" id="IPR050469">
    <property type="entry name" value="Diguanylate_Cyclase"/>
</dbReference>
<keyword evidence="7" id="KW-1185">Reference proteome</keyword>
<dbReference type="GO" id="GO:1902201">
    <property type="term" value="P:negative regulation of bacterial-type flagellum-dependent cell motility"/>
    <property type="evidence" value="ECO:0007669"/>
    <property type="project" value="TreeGrafter"/>
</dbReference>
<dbReference type="GO" id="GO:0005886">
    <property type="term" value="C:plasma membrane"/>
    <property type="evidence" value="ECO:0007669"/>
    <property type="project" value="TreeGrafter"/>
</dbReference>
<keyword evidence="4" id="KW-1133">Transmembrane helix</keyword>
<dbReference type="InterPro" id="IPR000160">
    <property type="entry name" value="GGDEF_dom"/>
</dbReference>
<comment type="caution">
    <text evidence="6">The sequence shown here is derived from an EMBL/GenBank/DDBJ whole genome shotgun (WGS) entry which is preliminary data.</text>
</comment>
<comment type="catalytic activity">
    <reaction evidence="3">
        <text>2 GTP = 3',3'-c-di-GMP + 2 diphosphate</text>
        <dbReference type="Rhea" id="RHEA:24898"/>
        <dbReference type="ChEBI" id="CHEBI:33019"/>
        <dbReference type="ChEBI" id="CHEBI:37565"/>
        <dbReference type="ChEBI" id="CHEBI:58805"/>
        <dbReference type="EC" id="2.7.7.65"/>
    </reaction>
</comment>
<dbReference type="AlphaFoldDB" id="A0A928V5U0"/>
<dbReference type="EMBL" id="PRDL01000001">
    <property type="protein sequence ID" value="MBE8717114.1"/>
    <property type="molecule type" value="Genomic_DNA"/>
</dbReference>
<evidence type="ECO:0000256" key="1">
    <source>
        <dbReference type="ARBA" id="ARBA00001946"/>
    </source>
</evidence>
<evidence type="ECO:0000313" key="7">
    <source>
        <dbReference type="Proteomes" id="UP000652567"/>
    </source>
</evidence>
<dbReference type="SUPFAM" id="SSF55781">
    <property type="entry name" value="GAF domain-like"/>
    <property type="match status" value="1"/>
</dbReference>
<keyword evidence="4" id="KW-0472">Membrane</keyword>
<dbReference type="GO" id="GO:0052621">
    <property type="term" value="F:diguanylate cyclase activity"/>
    <property type="evidence" value="ECO:0007669"/>
    <property type="project" value="UniProtKB-EC"/>
</dbReference>
<dbReference type="Proteomes" id="UP000652567">
    <property type="component" value="Unassembled WGS sequence"/>
</dbReference>
<accession>A0A928V5U0</accession>
<feature type="domain" description="GGDEF" evidence="5">
    <location>
        <begin position="412"/>
        <end position="546"/>
    </location>
</feature>
<dbReference type="InterPro" id="IPR007891">
    <property type="entry name" value="CHASE3"/>
</dbReference>
<organism evidence="6 7">
    <name type="scientific">Cellvibrio polysaccharolyticus</name>
    <dbReference type="NCBI Taxonomy" id="2082724"/>
    <lineage>
        <taxon>Bacteria</taxon>
        <taxon>Pseudomonadati</taxon>
        <taxon>Pseudomonadota</taxon>
        <taxon>Gammaproteobacteria</taxon>
        <taxon>Cellvibrionales</taxon>
        <taxon>Cellvibrionaceae</taxon>
        <taxon>Cellvibrio</taxon>
    </lineage>
</organism>
<proteinExistence type="predicted"/>
<dbReference type="RefSeq" id="WP_193908716.1">
    <property type="nucleotide sequence ID" value="NZ_PRDL01000001.1"/>
</dbReference>
<evidence type="ECO:0000256" key="3">
    <source>
        <dbReference type="ARBA" id="ARBA00034247"/>
    </source>
</evidence>
<dbReference type="Gene3D" id="3.30.450.40">
    <property type="match status" value="1"/>
</dbReference>
<sequence length="547" mass="60527">MPRLQRKLLLIFMAALLISVVLAAMIAVNFRIEREYRAMARESAGRLQVITSLTSALYQAESSHRAFAASGASVFEGELRVLHQLLDEHLVSLGNVSFVTREDESLAKAVADQVRRRKEQMSMLAAVRRERGAEAAAQFIGDGSGKQLTDAVRASVDALHASESARLHQQDEISTLHAQRLGYWLVTGVGVILLLLGGAFAIVRRELKRNTDLVGQLRHHTHEITIINQLTSSLQSCQAREETAEVLKHFLTLLFPSASGGLYMMHASRNLLSLMVSWGKDNNGAVLIDRIKPSECWGLRLGRSHAQGAELSGMRCNHLETGDANTLCVPLMAQSDIVAMLHIRLGNSDQIADTRHLAELLASHTASALAGIMLREALHRQSIRDPLTGLFNRRYLEESIEREILRAHRNSQSLAFVMLDIDHFKRFNDEFGHQAGDLLLKEFAGFLQQSLRGEDIGCRYGGEEFLLLLPGATAAEAEQKAEQIRNSLLRLVVDFQGRRLPSVTSSFGVAAYPEHGEDWESLIGLADGALYKAKAEGRNRVVVANQR</sequence>
<dbReference type="SUPFAM" id="SSF55073">
    <property type="entry name" value="Nucleotide cyclase"/>
    <property type="match status" value="1"/>
</dbReference>
<dbReference type="Pfam" id="PF05227">
    <property type="entry name" value="CHASE3"/>
    <property type="match status" value="1"/>
</dbReference>
<evidence type="ECO:0000259" key="5">
    <source>
        <dbReference type="PROSITE" id="PS50887"/>
    </source>
</evidence>
<evidence type="ECO:0000256" key="2">
    <source>
        <dbReference type="ARBA" id="ARBA00012528"/>
    </source>
</evidence>
<dbReference type="InterPro" id="IPR029016">
    <property type="entry name" value="GAF-like_dom_sf"/>
</dbReference>
<feature type="transmembrane region" description="Helical" evidence="4">
    <location>
        <begin position="181"/>
        <end position="203"/>
    </location>
</feature>
<dbReference type="PROSITE" id="PS50887">
    <property type="entry name" value="GGDEF"/>
    <property type="match status" value="1"/>
</dbReference>
<dbReference type="PANTHER" id="PTHR45138:SF9">
    <property type="entry name" value="DIGUANYLATE CYCLASE DGCM-RELATED"/>
    <property type="match status" value="1"/>
</dbReference>
<dbReference type="FunFam" id="3.30.70.270:FF:000001">
    <property type="entry name" value="Diguanylate cyclase domain protein"/>
    <property type="match status" value="1"/>
</dbReference>
<name>A0A928V5U0_9GAMM</name>
<protein>
    <recommendedName>
        <fullName evidence="2">diguanylate cyclase</fullName>
        <ecNumber evidence="2">2.7.7.65</ecNumber>
    </recommendedName>
</protein>
<dbReference type="Pfam" id="PF00990">
    <property type="entry name" value="GGDEF"/>
    <property type="match status" value="1"/>
</dbReference>
<evidence type="ECO:0000256" key="4">
    <source>
        <dbReference type="SAM" id="Phobius"/>
    </source>
</evidence>
<dbReference type="PANTHER" id="PTHR45138">
    <property type="entry name" value="REGULATORY COMPONENTS OF SENSORY TRANSDUCTION SYSTEM"/>
    <property type="match status" value="1"/>
</dbReference>
<dbReference type="InterPro" id="IPR029787">
    <property type="entry name" value="Nucleotide_cyclase"/>
</dbReference>
<dbReference type="GO" id="GO:0043709">
    <property type="term" value="P:cell adhesion involved in single-species biofilm formation"/>
    <property type="evidence" value="ECO:0007669"/>
    <property type="project" value="TreeGrafter"/>
</dbReference>
<reference evidence="6" key="1">
    <citation type="submission" date="2018-07" db="EMBL/GenBank/DDBJ databases">
        <title>Genome assembly of strain Ka43.</title>
        <authorList>
            <person name="Kukolya J."/>
            <person name="Nagy I."/>
            <person name="Horvath B."/>
            <person name="Toth A."/>
        </authorList>
    </citation>
    <scope>NUCLEOTIDE SEQUENCE</scope>
    <source>
        <strain evidence="6">KB43</strain>
    </source>
</reference>
<dbReference type="CDD" id="cd01949">
    <property type="entry name" value="GGDEF"/>
    <property type="match status" value="1"/>
</dbReference>
<comment type="cofactor">
    <cofactor evidence="1">
        <name>Mg(2+)</name>
        <dbReference type="ChEBI" id="CHEBI:18420"/>
    </cofactor>
</comment>
<keyword evidence="4" id="KW-0812">Transmembrane</keyword>